<dbReference type="EMBL" id="VLNT01000004">
    <property type="protein sequence ID" value="TSD64413.1"/>
    <property type="molecule type" value="Genomic_DNA"/>
</dbReference>
<dbReference type="PIRSF" id="PIRSF036625">
    <property type="entry name" value="GAF_ANTAR"/>
    <property type="match status" value="1"/>
</dbReference>
<reference evidence="6 7" key="1">
    <citation type="submission" date="2019-07" db="EMBL/GenBank/DDBJ databases">
        <authorList>
            <person name="Zhao L.H."/>
        </authorList>
    </citation>
    <scope>NUCLEOTIDE SEQUENCE [LARGE SCALE GENOMIC DNA]</scope>
    <source>
        <strain evidence="6 7">Co35</strain>
    </source>
</reference>
<evidence type="ECO:0000256" key="4">
    <source>
        <dbReference type="ARBA" id="ARBA00023163"/>
    </source>
</evidence>
<dbReference type="AlphaFoldDB" id="A0A554SDL4"/>
<keyword evidence="3" id="KW-0805">Transcription regulation</keyword>
<dbReference type="InterPro" id="IPR012074">
    <property type="entry name" value="GAF_ANTAR"/>
</dbReference>
<dbReference type="InterPro" id="IPR036388">
    <property type="entry name" value="WH-like_DNA-bd_sf"/>
</dbReference>
<evidence type="ECO:0000256" key="2">
    <source>
        <dbReference type="ARBA" id="ARBA00022777"/>
    </source>
</evidence>
<feature type="domain" description="ANTAR" evidence="5">
    <location>
        <begin position="157"/>
        <end position="218"/>
    </location>
</feature>
<accession>A0A554SDL4</accession>
<dbReference type="InterPro" id="IPR029016">
    <property type="entry name" value="GAF-like_dom_sf"/>
</dbReference>
<dbReference type="InterPro" id="IPR003018">
    <property type="entry name" value="GAF"/>
</dbReference>
<sequence length="231" mass="25293">MAMGTSEFFSEMALELYDQPSTEQTVDLITKFAQSAIGGSDSGIMLVHARQRIETAASTSPRVEESHELQRTHDEGPCLDALEGVGSYLSNDVAQDERWPTWGRAVEKLGIRSAISVRLETRQRRYGSLNIYADDPDAFTPEDLAVAEILGRHASVALAASHSEDGLMSAIDARKLIGQAQGILMERFDLDSDRAFDVLRRYSQDGNRKLRDVAEAIVRHRGSSVGGAPTA</sequence>
<keyword evidence="4" id="KW-0804">Transcription</keyword>
<evidence type="ECO:0000256" key="3">
    <source>
        <dbReference type="ARBA" id="ARBA00023015"/>
    </source>
</evidence>
<dbReference type="SMART" id="SM00065">
    <property type="entry name" value="GAF"/>
    <property type="match status" value="1"/>
</dbReference>
<dbReference type="GO" id="GO:0003723">
    <property type="term" value="F:RNA binding"/>
    <property type="evidence" value="ECO:0007669"/>
    <property type="project" value="InterPro"/>
</dbReference>
<dbReference type="SMART" id="SM01012">
    <property type="entry name" value="ANTAR"/>
    <property type="match status" value="1"/>
</dbReference>
<keyword evidence="2" id="KW-0418">Kinase</keyword>
<dbReference type="SUPFAM" id="SSF55781">
    <property type="entry name" value="GAF domain-like"/>
    <property type="match status" value="1"/>
</dbReference>
<dbReference type="Proteomes" id="UP000316988">
    <property type="component" value="Unassembled WGS sequence"/>
</dbReference>
<keyword evidence="7" id="KW-1185">Reference proteome</keyword>
<protein>
    <submittedName>
        <fullName evidence="6">GAF and ANTAR domain-containing protein</fullName>
    </submittedName>
</protein>
<evidence type="ECO:0000313" key="6">
    <source>
        <dbReference type="EMBL" id="TSD64413.1"/>
    </source>
</evidence>
<dbReference type="InterPro" id="IPR011006">
    <property type="entry name" value="CheY-like_superfamily"/>
</dbReference>
<dbReference type="Gene3D" id="1.10.10.10">
    <property type="entry name" value="Winged helix-like DNA-binding domain superfamily/Winged helix DNA-binding domain"/>
    <property type="match status" value="1"/>
</dbReference>
<evidence type="ECO:0000256" key="1">
    <source>
        <dbReference type="ARBA" id="ARBA00022679"/>
    </source>
</evidence>
<name>A0A554SDL4_9ACTN</name>
<dbReference type="GO" id="GO:0016301">
    <property type="term" value="F:kinase activity"/>
    <property type="evidence" value="ECO:0007669"/>
    <property type="project" value="UniProtKB-KW"/>
</dbReference>
<keyword evidence="1" id="KW-0808">Transferase</keyword>
<organism evidence="6 7">
    <name type="scientific">Aeromicrobium piscarium</name>
    <dbReference type="NCBI Taxonomy" id="2590901"/>
    <lineage>
        <taxon>Bacteria</taxon>
        <taxon>Bacillati</taxon>
        <taxon>Actinomycetota</taxon>
        <taxon>Actinomycetes</taxon>
        <taxon>Propionibacteriales</taxon>
        <taxon>Nocardioidaceae</taxon>
        <taxon>Aeromicrobium</taxon>
    </lineage>
</organism>
<dbReference type="Gene3D" id="3.30.450.40">
    <property type="match status" value="1"/>
</dbReference>
<dbReference type="InterPro" id="IPR005561">
    <property type="entry name" value="ANTAR"/>
</dbReference>
<evidence type="ECO:0000313" key="7">
    <source>
        <dbReference type="Proteomes" id="UP000316988"/>
    </source>
</evidence>
<dbReference type="SUPFAM" id="SSF52172">
    <property type="entry name" value="CheY-like"/>
    <property type="match status" value="1"/>
</dbReference>
<dbReference type="Pfam" id="PF13185">
    <property type="entry name" value="GAF_2"/>
    <property type="match status" value="1"/>
</dbReference>
<comment type="caution">
    <text evidence="6">The sequence shown here is derived from an EMBL/GenBank/DDBJ whole genome shotgun (WGS) entry which is preliminary data.</text>
</comment>
<proteinExistence type="predicted"/>
<gene>
    <name evidence="6" type="ORF">FNM00_07720</name>
</gene>
<dbReference type="Pfam" id="PF03861">
    <property type="entry name" value="ANTAR"/>
    <property type="match status" value="1"/>
</dbReference>
<dbReference type="OrthoDB" id="7466251at2"/>
<dbReference type="PROSITE" id="PS50921">
    <property type="entry name" value="ANTAR"/>
    <property type="match status" value="1"/>
</dbReference>
<evidence type="ECO:0000259" key="5">
    <source>
        <dbReference type="PROSITE" id="PS50921"/>
    </source>
</evidence>